<evidence type="ECO:0000256" key="6">
    <source>
        <dbReference type="ARBA" id="ARBA00035292"/>
    </source>
</evidence>
<dbReference type="GO" id="GO:0006412">
    <property type="term" value="P:translation"/>
    <property type="evidence" value="ECO:0007669"/>
    <property type="project" value="UniProtKB-UniRule"/>
</dbReference>
<evidence type="ECO:0000256" key="2">
    <source>
        <dbReference type="ARBA" id="ARBA00022730"/>
    </source>
</evidence>
<dbReference type="InterPro" id="IPR020070">
    <property type="entry name" value="Ribosomal_bL9_N"/>
</dbReference>
<dbReference type="HAMAP" id="MF_00503">
    <property type="entry name" value="Ribosomal_bL9"/>
    <property type="match status" value="1"/>
</dbReference>
<feature type="domain" description="Ribosomal protein L9" evidence="8">
    <location>
        <begin position="13"/>
        <end position="40"/>
    </location>
</feature>
<dbReference type="EMBL" id="DTFV01000128">
    <property type="protein sequence ID" value="HGI31435.1"/>
    <property type="molecule type" value="Genomic_DNA"/>
</dbReference>
<keyword evidence="4 7" id="KW-0689">Ribosomal protein</keyword>
<dbReference type="PANTHER" id="PTHR21368">
    <property type="entry name" value="50S RIBOSOMAL PROTEIN L9"/>
    <property type="match status" value="1"/>
</dbReference>
<dbReference type="GO" id="GO:1990904">
    <property type="term" value="C:ribonucleoprotein complex"/>
    <property type="evidence" value="ECO:0007669"/>
    <property type="project" value="UniProtKB-KW"/>
</dbReference>
<dbReference type="SUPFAM" id="SSF55653">
    <property type="entry name" value="Ribosomal protein L9 C-domain"/>
    <property type="match status" value="1"/>
</dbReference>
<dbReference type="GO" id="GO:0005840">
    <property type="term" value="C:ribosome"/>
    <property type="evidence" value="ECO:0007669"/>
    <property type="project" value="UniProtKB-KW"/>
</dbReference>
<gene>
    <name evidence="7" type="primary">rplI</name>
    <name evidence="9" type="ORF">ENV30_09060</name>
</gene>
<evidence type="ECO:0000256" key="4">
    <source>
        <dbReference type="ARBA" id="ARBA00022980"/>
    </source>
</evidence>
<dbReference type="PROSITE" id="PS00651">
    <property type="entry name" value="RIBOSOMAL_L9"/>
    <property type="match status" value="1"/>
</dbReference>
<evidence type="ECO:0000259" key="8">
    <source>
        <dbReference type="PROSITE" id="PS00651"/>
    </source>
</evidence>
<dbReference type="NCBIfam" id="TIGR00158">
    <property type="entry name" value="L9"/>
    <property type="match status" value="1"/>
</dbReference>
<dbReference type="InterPro" id="IPR000244">
    <property type="entry name" value="Ribosomal_bL9"/>
</dbReference>
<evidence type="ECO:0000256" key="3">
    <source>
        <dbReference type="ARBA" id="ARBA00022884"/>
    </source>
</evidence>
<dbReference type="GO" id="GO:0019843">
    <property type="term" value="F:rRNA binding"/>
    <property type="evidence" value="ECO:0007669"/>
    <property type="project" value="UniProtKB-UniRule"/>
</dbReference>
<dbReference type="AlphaFoldDB" id="A0A7V3YHZ4"/>
<sequence length="159" mass="17841">MKVILLQDVENLGKEGDVVEVRRGYARNYLLPRKLAVLATEASISQIEAIRRKKVMAEEKELQEAQALKKLLDGRVLEFRKKAGETGKLYGSLTSKEIAERIAQEIGREFDRKYIDLEEPIKDLGEHRVRVNLGRGVTATLTVKILPEETGGEVSTSGH</sequence>
<dbReference type="FunFam" id="3.40.5.10:FF:000003">
    <property type="entry name" value="50S ribosomal protein L9"/>
    <property type="match status" value="1"/>
</dbReference>
<dbReference type="Pfam" id="PF03948">
    <property type="entry name" value="Ribosomal_L9_C"/>
    <property type="match status" value="1"/>
</dbReference>
<comment type="caution">
    <text evidence="9">The sequence shown here is derived from an EMBL/GenBank/DDBJ whole genome shotgun (WGS) entry which is preliminary data.</text>
</comment>
<evidence type="ECO:0000313" key="9">
    <source>
        <dbReference type="EMBL" id="HGI31435.1"/>
    </source>
</evidence>
<dbReference type="GO" id="GO:0003735">
    <property type="term" value="F:structural constituent of ribosome"/>
    <property type="evidence" value="ECO:0007669"/>
    <property type="project" value="InterPro"/>
</dbReference>
<organism evidence="9">
    <name type="scientific">Candidatus Caldatribacterium californiense</name>
    <dbReference type="NCBI Taxonomy" id="1454726"/>
    <lineage>
        <taxon>Bacteria</taxon>
        <taxon>Pseudomonadati</taxon>
        <taxon>Atribacterota</taxon>
        <taxon>Atribacteria</taxon>
        <taxon>Atribacterales</taxon>
        <taxon>Candidatus Caldatribacteriaceae</taxon>
        <taxon>Candidatus Caldatribacterium</taxon>
    </lineage>
</organism>
<dbReference type="InterPro" id="IPR020594">
    <property type="entry name" value="Ribosomal_bL9_bac/chp"/>
</dbReference>
<keyword evidence="2 7" id="KW-0699">rRNA-binding</keyword>
<keyword evidence="5 7" id="KW-0687">Ribonucleoprotein</keyword>
<dbReference type="Pfam" id="PF01281">
    <property type="entry name" value="Ribosomal_L9_N"/>
    <property type="match status" value="1"/>
</dbReference>
<comment type="function">
    <text evidence="7">Binds to the 23S rRNA.</text>
</comment>
<reference evidence="9" key="1">
    <citation type="journal article" date="2020" name="mSystems">
        <title>Genome- and Community-Level Interaction Insights into Carbon Utilization and Element Cycling Functions of Hydrothermarchaeota in Hydrothermal Sediment.</title>
        <authorList>
            <person name="Zhou Z."/>
            <person name="Liu Y."/>
            <person name="Xu W."/>
            <person name="Pan J."/>
            <person name="Luo Z.H."/>
            <person name="Li M."/>
        </authorList>
    </citation>
    <scope>NUCLEOTIDE SEQUENCE [LARGE SCALE GENOMIC DNA]</scope>
    <source>
        <strain evidence="9">SpSt-747</strain>
    </source>
</reference>
<keyword evidence="3 7" id="KW-0694">RNA-binding</keyword>
<evidence type="ECO:0000256" key="1">
    <source>
        <dbReference type="ARBA" id="ARBA00010605"/>
    </source>
</evidence>
<comment type="similarity">
    <text evidence="1 7">Belongs to the bacterial ribosomal protein bL9 family.</text>
</comment>
<dbReference type="InterPro" id="IPR009027">
    <property type="entry name" value="Ribosomal_bL9/RNase_H1_N"/>
</dbReference>
<proteinExistence type="inferred from homology"/>
<evidence type="ECO:0000256" key="7">
    <source>
        <dbReference type="HAMAP-Rule" id="MF_00503"/>
    </source>
</evidence>
<dbReference type="Gene3D" id="3.40.5.10">
    <property type="entry name" value="Ribosomal protein L9, N-terminal domain"/>
    <property type="match status" value="1"/>
</dbReference>
<dbReference type="InterPro" id="IPR036791">
    <property type="entry name" value="Ribosomal_bL9_C_sf"/>
</dbReference>
<protein>
    <recommendedName>
        <fullName evidence="6 7">Large ribosomal subunit protein bL9</fullName>
    </recommendedName>
</protein>
<dbReference type="InterPro" id="IPR020069">
    <property type="entry name" value="Ribosomal_bL9_C"/>
</dbReference>
<evidence type="ECO:0000256" key="5">
    <source>
        <dbReference type="ARBA" id="ARBA00023274"/>
    </source>
</evidence>
<dbReference type="Gene3D" id="3.10.430.100">
    <property type="entry name" value="Ribosomal protein L9, C-terminal domain"/>
    <property type="match status" value="1"/>
</dbReference>
<dbReference type="SUPFAM" id="SSF55658">
    <property type="entry name" value="L9 N-domain-like"/>
    <property type="match status" value="1"/>
</dbReference>
<accession>A0A7V3YHZ4</accession>
<dbReference type="InterPro" id="IPR036935">
    <property type="entry name" value="Ribosomal_bL9_N_sf"/>
</dbReference>
<name>A0A7V3YHZ4_9BACT</name>